<dbReference type="InterPro" id="IPR002999">
    <property type="entry name" value="Tudor"/>
</dbReference>
<protein>
    <submittedName>
        <fullName evidence="3">Tudor domain-containing protein</fullName>
    </submittedName>
</protein>
<organism evidence="2 3">
    <name type="scientific">Angiostrongylus cantonensis</name>
    <name type="common">Rat lungworm</name>
    <dbReference type="NCBI Taxonomy" id="6313"/>
    <lineage>
        <taxon>Eukaryota</taxon>
        <taxon>Metazoa</taxon>
        <taxon>Ecdysozoa</taxon>
        <taxon>Nematoda</taxon>
        <taxon>Chromadorea</taxon>
        <taxon>Rhabditida</taxon>
        <taxon>Rhabditina</taxon>
        <taxon>Rhabditomorpha</taxon>
        <taxon>Strongyloidea</taxon>
        <taxon>Metastrongylidae</taxon>
        <taxon>Angiostrongylus</taxon>
    </lineage>
</organism>
<name>A0A0K0DRM9_ANGCA</name>
<dbReference type="Pfam" id="PF00567">
    <property type="entry name" value="TUDOR"/>
    <property type="match status" value="1"/>
</dbReference>
<dbReference type="SUPFAM" id="SSF63748">
    <property type="entry name" value="Tudor/PWWP/MBT"/>
    <property type="match status" value="1"/>
</dbReference>
<evidence type="ECO:0000259" key="1">
    <source>
        <dbReference type="Pfam" id="PF00567"/>
    </source>
</evidence>
<dbReference type="WBParaSite" id="ACAC_0001441801-mRNA-1">
    <property type="protein sequence ID" value="ACAC_0001441801-mRNA-1"/>
    <property type="gene ID" value="ACAC_0001441801"/>
</dbReference>
<proteinExistence type="predicted"/>
<reference evidence="3" key="2">
    <citation type="submission" date="2017-02" db="UniProtKB">
        <authorList>
            <consortium name="WormBaseParasite"/>
        </authorList>
    </citation>
    <scope>IDENTIFICATION</scope>
</reference>
<dbReference type="Proteomes" id="UP000035642">
    <property type="component" value="Unassembled WGS sequence"/>
</dbReference>
<dbReference type="AlphaFoldDB" id="A0A0K0DRM9"/>
<evidence type="ECO:0000313" key="3">
    <source>
        <dbReference type="WBParaSite" id="ACAC_0001441801-mRNA-1"/>
    </source>
</evidence>
<keyword evidence="2" id="KW-1185">Reference proteome</keyword>
<reference evidence="2" key="1">
    <citation type="submission" date="2012-09" db="EMBL/GenBank/DDBJ databases">
        <authorList>
            <person name="Martin A.A."/>
        </authorList>
    </citation>
    <scope>NUCLEOTIDE SEQUENCE</scope>
</reference>
<evidence type="ECO:0000313" key="2">
    <source>
        <dbReference type="Proteomes" id="UP000035642"/>
    </source>
</evidence>
<accession>A0A0K0DRM9</accession>
<sequence>LTCFITLEEFYVRSCAKESSYKKMLEDLRIDYKDALENSPCVEWLKGDGVAVWYSPCVEWLKGDGVAVWYNGMWQRGMVSARVPNGVDTVEVFLIDVGATVAVDKENLVPLCDIYHQIAPYAVCCTVGPFRIYRGRALEFSLQYYCIYVQKRFAFAEMCKRVTDFLMESNIPGLDVEIHNKIWDERDKWKVKLTYKDLRLPDCFVQENLITLK</sequence>
<dbReference type="Gene3D" id="2.30.30.140">
    <property type="match status" value="1"/>
</dbReference>
<feature type="domain" description="Tudor" evidence="1">
    <location>
        <begin position="2"/>
        <end position="126"/>
    </location>
</feature>